<dbReference type="WBParaSite" id="RSKR_0001081200.1">
    <property type="protein sequence ID" value="RSKR_0001081200.1"/>
    <property type="gene ID" value="RSKR_0001081200"/>
</dbReference>
<evidence type="ECO:0000313" key="1">
    <source>
        <dbReference type="Proteomes" id="UP000095286"/>
    </source>
</evidence>
<reference evidence="2" key="1">
    <citation type="submission" date="2016-11" db="UniProtKB">
        <authorList>
            <consortium name="WormBaseParasite"/>
        </authorList>
    </citation>
    <scope>IDENTIFICATION</scope>
    <source>
        <strain evidence="2">KR3021</strain>
    </source>
</reference>
<name>A0AC35UFX5_9BILA</name>
<accession>A0AC35UFX5</accession>
<sequence>MSNSDIFHPLGGDNFHIDNDHLKVFQRNVLVIKKSGVVEEKKAGESCFSGNRTKAVIKEINLPFSNTKSLIMEKLMKIEELLVLSSKRSVPSLKEMELFKGIKMLN</sequence>
<dbReference type="Proteomes" id="UP000095286">
    <property type="component" value="Unplaced"/>
</dbReference>
<organism evidence="1 2">
    <name type="scientific">Rhabditophanes sp. KR3021</name>
    <dbReference type="NCBI Taxonomy" id="114890"/>
    <lineage>
        <taxon>Eukaryota</taxon>
        <taxon>Metazoa</taxon>
        <taxon>Ecdysozoa</taxon>
        <taxon>Nematoda</taxon>
        <taxon>Chromadorea</taxon>
        <taxon>Rhabditida</taxon>
        <taxon>Tylenchina</taxon>
        <taxon>Panagrolaimomorpha</taxon>
        <taxon>Strongyloidoidea</taxon>
        <taxon>Alloionematidae</taxon>
        <taxon>Rhabditophanes</taxon>
    </lineage>
</organism>
<proteinExistence type="predicted"/>
<protein>
    <submittedName>
        <fullName evidence="2">Uncharacterized protein</fullName>
    </submittedName>
</protein>
<evidence type="ECO:0000313" key="2">
    <source>
        <dbReference type="WBParaSite" id="RSKR_0001081200.1"/>
    </source>
</evidence>